<reference evidence="1 2" key="1">
    <citation type="submission" date="2019-03" db="EMBL/GenBank/DDBJ databases">
        <title>Deep-cultivation of Planctomycetes and their phenomic and genomic characterization uncovers novel biology.</title>
        <authorList>
            <person name="Wiegand S."/>
            <person name="Jogler M."/>
            <person name="Boedeker C."/>
            <person name="Pinto D."/>
            <person name="Vollmers J."/>
            <person name="Rivas-Marin E."/>
            <person name="Kohn T."/>
            <person name="Peeters S.H."/>
            <person name="Heuer A."/>
            <person name="Rast P."/>
            <person name="Oberbeckmann S."/>
            <person name="Bunk B."/>
            <person name="Jeske O."/>
            <person name="Meyerdierks A."/>
            <person name="Storesund J.E."/>
            <person name="Kallscheuer N."/>
            <person name="Luecker S."/>
            <person name="Lage O.M."/>
            <person name="Pohl T."/>
            <person name="Merkel B.J."/>
            <person name="Hornburger P."/>
            <person name="Mueller R.-W."/>
            <person name="Bruemmer F."/>
            <person name="Labrenz M."/>
            <person name="Spormann A.M."/>
            <person name="Op den Camp H."/>
            <person name="Overmann J."/>
            <person name="Amann R."/>
            <person name="Jetten M.S.M."/>
            <person name="Mascher T."/>
            <person name="Medema M.H."/>
            <person name="Devos D.P."/>
            <person name="Kaster A.-K."/>
            <person name="Ovreas L."/>
            <person name="Rohde M."/>
            <person name="Galperin M.Y."/>
            <person name="Jogler C."/>
        </authorList>
    </citation>
    <scope>NUCLEOTIDE SEQUENCE [LARGE SCALE GENOMIC DNA]</scope>
    <source>
        <strain evidence="1 2">Enr10</strain>
    </source>
</reference>
<dbReference type="AlphaFoldDB" id="A0A517QG67"/>
<sequence>MSAVSEADLLRVRESRHMDDAQLLEAFEACTLPFEEWTHRSHLRVAYLYASRFPYAEALNRMRASIKAYNKATDTPEELDRGYHETITVAFMRLVTQAIGERGPFASSQEFYEACGPALKKGVLLDYYSKGRLITLEAKQGFVEPDLQPLPEV</sequence>
<organism evidence="1 2">
    <name type="scientific">Gimesia panareensis</name>
    <dbReference type="NCBI Taxonomy" id="2527978"/>
    <lineage>
        <taxon>Bacteria</taxon>
        <taxon>Pseudomonadati</taxon>
        <taxon>Planctomycetota</taxon>
        <taxon>Planctomycetia</taxon>
        <taxon>Planctomycetales</taxon>
        <taxon>Planctomycetaceae</taxon>
        <taxon>Gimesia</taxon>
    </lineage>
</organism>
<evidence type="ECO:0000313" key="2">
    <source>
        <dbReference type="Proteomes" id="UP000315647"/>
    </source>
</evidence>
<accession>A0A517QG67</accession>
<dbReference type="Proteomes" id="UP000315647">
    <property type="component" value="Chromosome"/>
</dbReference>
<dbReference type="EMBL" id="CP037421">
    <property type="protein sequence ID" value="QDT30629.1"/>
    <property type="molecule type" value="Genomic_DNA"/>
</dbReference>
<evidence type="ECO:0000313" key="1">
    <source>
        <dbReference type="EMBL" id="QDT30629.1"/>
    </source>
</evidence>
<gene>
    <name evidence="1" type="ORF">Enr10x_59970</name>
</gene>
<name>A0A517QG67_9PLAN</name>
<dbReference type="RefSeq" id="WP_145452509.1">
    <property type="nucleotide sequence ID" value="NZ_CP037421.1"/>
</dbReference>
<proteinExistence type="predicted"/>
<keyword evidence="2" id="KW-1185">Reference proteome</keyword>
<protein>
    <submittedName>
        <fullName evidence="1">Uncharacterized protein</fullName>
    </submittedName>
</protein>